<dbReference type="PANTHER" id="PTHR10889">
    <property type="entry name" value="DEOXYRIBOSE-PHOSPHATE ALDOLASE"/>
    <property type="match status" value="1"/>
</dbReference>
<dbReference type="HOGENOM" id="CLU_053595_0_2_0"/>
<dbReference type="eggNOG" id="COG0274">
    <property type="taxonomic scope" value="Bacteria"/>
</dbReference>
<dbReference type="Pfam" id="PF01791">
    <property type="entry name" value="DeoC"/>
    <property type="match status" value="1"/>
</dbReference>
<dbReference type="PANTHER" id="PTHR10889:SF1">
    <property type="entry name" value="DEOXYRIBOSE-PHOSPHATE ALDOLASE"/>
    <property type="match status" value="1"/>
</dbReference>
<feature type="active site" description="Proton donor/acceptor" evidence="7">
    <location>
        <position position="92"/>
    </location>
</feature>
<feature type="active site" description="Schiff-base intermediate with acetaldehyde" evidence="7">
    <location>
        <position position="154"/>
    </location>
</feature>
<comment type="pathway">
    <text evidence="7">Carbohydrate degradation; 2-deoxy-D-ribose 1-phosphate degradation; D-glyceraldehyde 3-phosphate and acetaldehyde from 2-deoxy-alpha-D-ribose 1-phosphate: step 2/2.</text>
</comment>
<dbReference type="FunFam" id="3.20.20.70:FF:000044">
    <property type="entry name" value="Deoxyribose-phosphate aldolase"/>
    <property type="match status" value="1"/>
</dbReference>
<dbReference type="HAMAP" id="MF_00114">
    <property type="entry name" value="DeoC_type1"/>
    <property type="match status" value="1"/>
</dbReference>
<protein>
    <recommendedName>
        <fullName evidence="7">Deoxyribose-phosphate aldolase</fullName>
        <shortName evidence="7">DERA</shortName>
        <ecNumber evidence="7">4.1.2.4</ecNumber>
    </recommendedName>
    <alternativeName>
        <fullName evidence="7">2-deoxy-D-ribose 5-phosphate aldolase</fullName>
    </alternativeName>
    <alternativeName>
        <fullName evidence="7">Phosphodeoxyriboaldolase</fullName>
        <shortName evidence="7">Deoxyriboaldolase</shortName>
    </alternativeName>
</protein>
<keyword evidence="9" id="KW-1185">Reference proteome</keyword>
<evidence type="ECO:0000256" key="4">
    <source>
        <dbReference type="ARBA" id="ARBA00023270"/>
    </source>
</evidence>
<dbReference type="PIRSF" id="PIRSF001357">
    <property type="entry name" value="DeoC"/>
    <property type="match status" value="1"/>
</dbReference>
<dbReference type="Gene3D" id="3.20.20.70">
    <property type="entry name" value="Aldolase class I"/>
    <property type="match status" value="1"/>
</dbReference>
<dbReference type="NCBIfam" id="TIGR00126">
    <property type="entry name" value="deoC"/>
    <property type="match status" value="1"/>
</dbReference>
<organism evidence="8 9">
    <name type="scientific">Thermanaerovibrio acidaminovorans (strain ATCC 49978 / DSM 6589 / Su883)</name>
    <name type="common">Selenomonas acidaminovorans</name>
    <dbReference type="NCBI Taxonomy" id="525903"/>
    <lineage>
        <taxon>Bacteria</taxon>
        <taxon>Thermotogati</taxon>
        <taxon>Synergistota</taxon>
        <taxon>Synergistia</taxon>
        <taxon>Synergistales</taxon>
        <taxon>Synergistaceae</taxon>
        <taxon>Thermanaerovibrio</taxon>
    </lineage>
</organism>
<name>D1B7V1_THEAS</name>
<evidence type="ECO:0000313" key="8">
    <source>
        <dbReference type="EMBL" id="ACZ18354.1"/>
    </source>
</evidence>
<dbReference type="GO" id="GO:0009264">
    <property type="term" value="P:deoxyribonucleotide catabolic process"/>
    <property type="evidence" value="ECO:0007669"/>
    <property type="project" value="UniProtKB-UniRule"/>
</dbReference>
<evidence type="ECO:0000256" key="7">
    <source>
        <dbReference type="HAMAP-Rule" id="MF_00114"/>
    </source>
</evidence>
<dbReference type="STRING" id="525903.Taci_0114"/>
<evidence type="ECO:0000313" key="9">
    <source>
        <dbReference type="Proteomes" id="UP000002030"/>
    </source>
</evidence>
<comment type="similarity">
    <text evidence="1 7">Belongs to the DeoC/FbaB aldolase family. DeoC type 1 subfamily.</text>
</comment>
<dbReference type="SUPFAM" id="SSF51569">
    <property type="entry name" value="Aldolase"/>
    <property type="match status" value="1"/>
</dbReference>
<dbReference type="EMBL" id="CP001818">
    <property type="protein sequence ID" value="ACZ18354.1"/>
    <property type="molecule type" value="Genomic_DNA"/>
</dbReference>
<dbReference type="InterPro" id="IPR011343">
    <property type="entry name" value="DeoC"/>
</dbReference>
<dbReference type="EnsemblBacteria" id="ACZ18354">
    <property type="protein sequence ID" value="ACZ18354"/>
    <property type="gene ID" value="Taci_0114"/>
</dbReference>
<dbReference type="GO" id="GO:0005737">
    <property type="term" value="C:cytoplasm"/>
    <property type="evidence" value="ECO:0007669"/>
    <property type="project" value="UniProtKB-SubCell"/>
</dbReference>
<keyword evidence="3 7" id="KW-0456">Lyase</keyword>
<proteinExistence type="inferred from homology"/>
<evidence type="ECO:0000256" key="5">
    <source>
        <dbReference type="ARBA" id="ARBA00048791"/>
    </source>
</evidence>
<dbReference type="KEGG" id="tai:Taci_0114"/>
<comment type="subcellular location">
    <subcellularLocation>
        <location evidence="7">Cytoplasm</location>
    </subcellularLocation>
</comment>
<dbReference type="InterPro" id="IPR013785">
    <property type="entry name" value="Aldolase_TIM"/>
</dbReference>
<dbReference type="PATRIC" id="fig|525903.6.peg.118"/>
<accession>D1B7V1</accession>
<dbReference type="UniPathway" id="UPA00002">
    <property type="reaction ID" value="UER00468"/>
</dbReference>
<comment type="catalytic activity">
    <reaction evidence="5 7">
        <text>2-deoxy-D-ribose 5-phosphate = D-glyceraldehyde 3-phosphate + acetaldehyde</text>
        <dbReference type="Rhea" id="RHEA:12821"/>
        <dbReference type="ChEBI" id="CHEBI:15343"/>
        <dbReference type="ChEBI" id="CHEBI:59776"/>
        <dbReference type="ChEBI" id="CHEBI:62877"/>
        <dbReference type="EC" id="4.1.2.4"/>
    </reaction>
</comment>
<keyword evidence="2 7" id="KW-0963">Cytoplasm</keyword>
<dbReference type="SMART" id="SM01133">
    <property type="entry name" value="DeoC"/>
    <property type="match status" value="1"/>
</dbReference>
<evidence type="ECO:0000256" key="2">
    <source>
        <dbReference type="ARBA" id="ARBA00022490"/>
    </source>
</evidence>
<feature type="active site" description="Proton donor/acceptor" evidence="7">
    <location>
        <position position="182"/>
    </location>
</feature>
<evidence type="ECO:0000256" key="1">
    <source>
        <dbReference type="ARBA" id="ARBA00010936"/>
    </source>
</evidence>
<reference evidence="8 9" key="1">
    <citation type="journal article" date="2009" name="Stand. Genomic Sci.">
        <title>Complete genome sequence of Thermanaerovibrio acidaminovorans type strain (Su883).</title>
        <authorList>
            <person name="Chovatia M."/>
            <person name="Sikorski J."/>
            <person name="Schroder M."/>
            <person name="Lapidus A."/>
            <person name="Nolan M."/>
            <person name="Tice H."/>
            <person name="Glavina Del Rio T."/>
            <person name="Copeland A."/>
            <person name="Cheng J.F."/>
            <person name="Lucas S."/>
            <person name="Chen F."/>
            <person name="Bruce D."/>
            <person name="Goodwin L."/>
            <person name="Pitluck S."/>
            <person name="Ivanova N."/>
            <person name="Mavromatis K."/>
            <person name="Ovchinnikova G."/>
            <person name="Pati A."/>
            <person name="Chen A."/>
            <person name="Palaniappan K."/>
            <person name="Land M."/>
            <person name="Hauser L."/>
            <person name="Chang Y.J."/>
            <person name="Jeffries C.D."/>
            <person name="Chain P."/>
            <person name="Saunders E."/>
            <person name="Detter J.C."/>
            <person name="Brettin T."/>
            <person name="Rohde M."/>
            <person name="Goker M."/>
            <person name="Spring S."/>
            <person name="Bristow J."/>
            <person name="Markowitz V."/>
            <person name="Hugenholtz P."/>
            <person name="Kyrpides N.C."/>
            <person name="Klenk H.P."/>
            <person name="Eisen J.A."/>
        </authorList>
    </citation>
    <scope>NUCLEOTIDE SEQUENCE [LARGE SCALE GENOMIC DNA]</scope>
    <source>
        <strain evidence="9">ATCC 49978 / DSM 6589 / Su883</strain>
    </source>
</reference>
<evidence type="ECO:0000256" key="3">
    <source>
        <dbReference type="ARBA" id="ARBA00023239"/>
    </source>
</evidence>
<dbReference type="CDD" id="cd00959">
    <property type="entry name" value="DeoC"/>
    <property type="match status" value="1"/>
</dbReference>
<comment type="function">
    <text evidence="6 7">Catalyzes a reversible aldol reaction between acetaldehyde and D-glyceraldehyde 3-phosphate to generate 2-deoxy-D-ribose 5-phosphate.</text>
</comment>
<dbReference type="InterPro" id="IPR028581">
    <property type="entry name" value="DeoC_typeI"/>
</dbReference>
<dbReference type="GO" id="GO:0016052">
    <property type="term" value="P:carbohydrate catabolic process"/>
    <property type="evidence" value="ECO:0007669"/>
    <property type="project" value="TreeGrafter"/>
</dbReference>
<gene>
    <name evidence="7" type="primary">deoC</name>
    <name evidence="8" type="ordered locus">Taci_0114</name>
</gene>
<dbReference type="Proteomes" id="UP000002030">
    <property type="component" value="Chromosome"/>
</dbReference>
<dbReference type="GO" id="GO:0004139">
    <property type="term" value="F:deoxyribose-phosphate aldolase activity"/>
    <property type="evidence" value="ECO:0007669"/>
    <property type="project" value="UniProtKB-UniRule"/>
</dbReference>
<dbReference type="OrthoDB" id="9778711at2"/>
<dbReference type="InterPro" id="IPR002915">
    <property type="entry name" value="DeoC/FbaB/LacD_aldolase"/>
</dbReference>
<sequence>MDRRELAAKIEHAFLKPDTDVNAIRRGISDSVEAGLGAVVLQPCHVKMAANVTDGSRTKVVAVVGFPLGSTYTEAKVLETRMCVDDGADEIDMVMNLSLFASGSYDQVQRDVEAVISSAQGRPVKVIIETALWDEGAIVKACQLARDSGASFVKTSTGFFGGAEEWSVRLIRKTVGNRLGVKASGGIRDLSKMLAMLSAGADRIGTSSSLEILDQWDKRFR</sequence>
<evidence type="ECO:0000256" key="6">
    <source>
        <dbReference type="ARBA" id="ARBA00056337"/>
    </source>
</evidence>
<dbReference type="AlphaFoldDB" id="D1B7V1"/>
<dbReference type="GO" id="GO:0006018">
    <property type="term" value="P:2-deoxyribose 1-phosphate catabolic process"/>
    <property type="evidence" value="ECO:0007669"/>
    <property type="project" value="UniProtKB-UniRule"/>
</dbReference>
<keyword evidence="4 7" id="KW-0704">Schiff base</keyword>
<dbReference type="EC" id="4.1.2.4" evidence="7"/>